<dbReference type="SMART" id="SM00825">
    <property type="entry name" value="PKS_KS"/>
    <property type="match status" value="1"/>
</dbReference>
<gene>
    <name evidence="5" type="ORF">SLUN_06225</name>
</gene>
<dbReference type="EC" id="2.3.1.179" evidence="5"/>
<evidence type="ECO:0000256" key="3">
    <source>
        <dbReference type="RuleBase" id="RU003694"/>
    </source>
</evidence>
<dbReference type="Pfam" id="PF02801">
    <property type="entry name" value="Ketoacyl-synt_C"/>
    <property type="match status" value="1"/>
</dbReference>
<dbReference type="InterPro" id="IPR014030">
    <property type="entry name" value="Ketoacyl_synth_N"/>
</dbReference>
<dbReference type="PROSITE" id="PS52004">
    <property type="entry name" value="KS3_2"/>
    <property type="match status" value="1"/>
</dbReference>
<evidence type="ECO:0000256" key="1">
    <source>
        <dbReference type="ARBA" id="ARBA00008467"/>
    </source>
</evidence>
<dbReference type="Proteomes" id="UP000244201">
    <property type="component" value="Chromosome"/>
</dbReference>
<dbReference type="Pfam" id="PF00109">
    <property type="entry name" value="ketoacyl-synt"/>
    <property type="match status" value="1"/>
</dbReference>
<dbReference type="SUPFAM" id="SSF53901">
    <property type="entry name" value="Thiolase-like"/>
    <property type="match status" value="2"/>
</dbReference>
<dbReference type="FunFam" id="3.40.47.10:FF:000018">
    <property type="entry name" value="3-oxoacyl-[acyl-carrier-protein] synthase 2"/>
    <property type="match status" value="1"/>
</dbReference>
<feature type="domain" description="Ketosynthase family 3 (KS3)" evidence="4">
    <location>
        <begin position="30"/>
        <end position="430"/>
    </location>
</feature>
<dbReference type="RefSeq" id="WP_108147533.1">
    <property type="nucleotide sequence ID" value="NZ_CP026304.1"/>
</dbReference>
<dbReference type="NCBIfam" id="NF005589">
    <property type="entry name" value="PRK07314.1"/>
    <property type="match status" value="1"/>
</dbReference>
<dbReference type="PANTHER" id="PTHR11712">
    <property type="entry name" value="POLYKETIDE SYNTHASE-RELATED"/>
    <property type="match status" value="1"/>
</dbReference>
<keyword evidence="5" id="KW-0012">Acyltransferase</keyword>
<organism evidence="5 6">
    <name type="scientific">Streptomyces lunaelactis</name>
    <dbReference type="NCBI Taxonomy" id="1535768"/>
    <lineage>
        <taxon>Bacteria</taxon>
        <taxon>Bacillati</taxon>
        <taxon>Actinomycetota</taxon>
        <taxon>Actinomycetes</taxon>
        <taxon>Kitasatosporales</taxon>
        <taxon>Streptomycetaceae</taxon>
        <taxon>Streptomyces</taxon>
    </lineage>
</organism>
<proteinExistence type="inferred from homology"/>
<dbReference type="InterPro" id="IPR016039">
    <property type="entry name" value="Thiolase-like"/>
</dbReference>
<evidence type="ECO:0000256" key="2">
    <source>
        <dbReference type="ARBA" id="ARBA00022679"/>
    </source>
</evidence>
<dbReference type="AlphaFoldDB" id="A0A2R4SY86"/>
<dbReference type="OrthoDB" id="9808669at2"/>
<dbReference type="PANTHER" id="PTHR11712:SF336">
    <property type="entry name" value="3-OXOACYL-[ACYL-CARRIER-PROTEIN] SYNTHASE, MITOCHONDRIAL"/>
    <property type="match status" value="1"/>
</dbReference>
<name>A0A2R4SY86_9ACTN</name>
<dbReference type="GeneID" id="55654856"/>
<dbReference type="GO" id="GO:0006633">
    <property type="term" value="P:fatty acid biosynthetic process"/>
    <property type="evidence" value="ECO:0007669"/>
    <property type="project" value="TreeGrafter"/>
</dbReference>
<accession>A0A2R4SY86</accession>
<keyword evidence="2 3" id="KW-0808">Transferase</keyword>
<comment type="similarity">
    <text evidence="1 3">Belongs to the thiolase-like superfamily. Beta-ketoacyl-ACP synthases family.</text>
</comment>
<dbReference type="InterPro" id="IPR020841">
    <property type="entry name" value="PKS_Beta-ketoAc_synthase_dom"/>
</dbReference>
<evidence type="ECO:0000313" key="5">
    <source>
        <dbReference type="EMBL" id="AVZ71846.1"/>
    </source>
</evidence>
<dbReference type="GO" id="GO:0004315">
    <property type="term" value="F:3-oxoacyl-[acyl-carrier-protein] synthase activity"/>
    <property type="evidence" value="ECO:0007669"/>
    <property type="project" value="UniProtKB-EC"/>
</dbReference>
<dbReference type="EMBL" id="CP026304">
    <property type="protein sequence ID" value="AVZ71846.1"/>
    <property type="molecule type" value="Genomic_DNA"/>
</dbReference>
<keyword evidence="6" id="KW-1185">Reference proteome</keyword>
<dbReference type="Gene3D" id="3.40.47.10">
    <property type="match status" value="1"/>
</dbReference>
<protein>
    <submittedName>
        <fullName evidence="5">Beta-ketoacyl-[acyl-carrier-protein] synthase II</fullName>
        <ecNumber evidence="5">2.3.1.179</ecNumber>
    </submittedName>
</protein>
<evidence type="ECO:0000313" key="6">
    <source>
        <dbReference type="Proteomes" id="UP000244201"/>
    </source>
</evidence>
<dbReference type="InterPro" id="IPR014031">
    <property type="entry name" value="Ketoacyl_synth_C"/>
</dbReference>
<reference evidence="5 6" key="1">
    <citation type="submission" date="2018-01" db="EMBL/GenBank/DDBJ databases">
        <title>Complete genome sequence of Streptomyces lunaelactis MM109T, a Ferroverdin A producer isolated from cave moonmilk deposits.</title>
        <authorList>
            <person name="Naome A."/>
            <person name="Martinet L."/>
            <person name="Maciejewska M."/>
            <person name="Anderssen S."/>
            <person name="Adam D."/>
            <person name="Tenconi E."/>
            <person name="Deflandre B."/>
            <person name="Arguelles-Arias A."/>
            <person name="Calusinska M."/>
            <person name="Copieters W."/>
            <person name="Karim L."/>
            <person name="Hanikenne M."/>
            <person name="Baurain D."/>
            <person name="van Wezel G."/>
            <person name="Smargiasso N."/>
            <person name="de Pauw E."/>
            <person name="Delfosse P."/>
            <person name="Rigali S."/>
        </authorList>
    </citation>
    <scope>NUCLEOTIDE SEQUENCE [LARGE SCALE GENOMIC DNA]</scope>
    <source>
        <strain evidence="5 6">MM109</strain>
    </source>
</reference>
<dbReference type="GO" id="GO:0005829">
    <property type="term" value="C:cytosol"/>
    <property type="evidence" value="ECO:0007669"/>
    <property type="project" value="TreeGrafter"/>
</dbReference>
<evidence type="ECO:0000259" key="4">
    <source>
        <dbReference type="PROSITE" id="PS52004"/>
    </source>
</evidence>
<dbReference type="KEGG" id="slk:SLUN_06225"/>
<dbReference type="CDD" id="cd00834">
    <property type="entry name" value="KAS_I_II"/>
    <property type="match status" value="1"/>
</dbReference>
<sequence>MSYEASDDYFLGYPKLPDLPGSPDGEVLGTTGVVVTGLGMTTPLGADVHSTWTGLLAGESPVTVLDEPWARDLPVRLAGRLSQEPTEVLHRVEARRMDRCQQIAMVAARQAWADAGAPTVAPERLAVVIGTGLGGGKTLVDQHDLSSAKGPGRVSPFAVTMLMPNGPAAAVSLDLGARAGAHAPTSACASGAEAIAMGLAILRAGRADVVVAGGTEACIGRLSMAAFARMGALSSRHDEPQSASRPFDSARDGFVMAEGAGAVVLERADSARARGARAYATLAGTGMSSDAHAMTAPSADGQISAIRQALSSGGLGPQDIVHVNAHAPGTPVGDRIEASALLESIGPHALVTATKSITGHLIGGAGAIEAIFTVLSIFNDVIPATRNLDDKDPEVKVDIVTGSPRHTKVTAAISNSFGFGGHNVVLAFTKSA</sequence>
<dbReference type="InterPro" id="IPR000794">
    <property type="entry name" value="Beta-ketoacyl_synthase"/>
</dbReference>